<accession>A0A814BSQ2</accession>
<name>A0A814BSQ2_9BILA</name>
<dbReference type="EMBL" id="CAJNOQ010001993">
    <property type="protein sequence ID" value="CAF0931900.1"/>
    <property type="molecule type" value="Genomic_DNA"/>
</dbReference>
<organism evidence="2 4">
    <name type="scientific">Didymodactylos carnosus</name>
    <dbReference type="NCBI Taxonomy" id="1234261"/>
    <lineage>
        <taxon>Eukaryota</taxon>
        <taxon>Metazoa</taxon>
        <taxon>Spiralia</taxon>
        <taxon>Gnathifera</taxon>
        <taxon>Rotifera</taxon>
        <taxon>Eurotatoria</taxon>
        <taxon>Bdelloidea</taxon>
        <taxon>Philodinida</taxon>
        <taxon>Philodinidae</taxon>
        <taxon>Didymodactylos</taxon>
    </lineage>
</organism>
<feature type="compositionally biased region" description="Polar residues" evidence="1">
    <location>
        <begin position="35"/>
        <end position="62"/>
    </location>
</feature>
<dbReference type="Proteomes" id="UP000681722">
    <property type="component" value="Unassembled WGS sequence"/>
</dbReference>
<keyword evidence="4" id="KW-1185">Reference proteome</keyword>
<dbReference type="EMBL" id="CAJOBC010001993">
    <property type="protein sequence ID" value="CAF3709746.1"/>
    <property type="molecule type" value="Genomic_DNA"/>
</dbReference>
<evidence type="ECO:0000313" key="3">
    <source>
        <dbReference type="EMBL" id="CAF3709746.1"/>
    </source>
</evidence>
<feature type="compositionally biased region" description="Polar residues" evidence="1">
    <location>
        <begin position="11"/>
        <end position="21"/>
    </location>
</feature>
<dbReference type="Proteomes" id="UP000663829">
    <property type="component" value="Unassembled WGS sequence"/>
</dbReference>
<dbReference type="AlphaFoldDB" id="A0A814BSQ2"/>
<feature type="region of interest" description="Disordered" evidence="1">
    <location>
        <begin position="1"/>
        <end position="78"/>
    </location>
</feature>
<evidence type="ECO:0000313" key="4">
    <source>
        <dbReference type="Proteomes" id="UP000663829"/>
    </source>
</evidence>
<gene>
    <name evidence="2" type="ORF">GPM918_LOCUS10229</name>
    <name evidence="3" type="ORF">SRO942_LOCUS10230</name>
</gene>
<evidence type="ECO:0000256" key="1">
    <source>
        <dbReference type="SAM" id="MobiDB-lite"/>
    </source>
</evidence>
<sequence length="78" mass="8252">MIMTGAGANGGNPQSYQNVPTGCTREPTERKAADTNKNTQSDTTEPLNEKSTLVSFSSTATDRPSDDKSDLNKKTGVS</sequence>
<comment type="caution">
    <text evidence="2">The sequence shown here is derived from an EMBL/GenBank/DDBJ whole genome shotgun (WGS) entry which is preliminary data.</text>
</comment>
<reference evidence="2" key="1">
    <citation type="submission" date="2021-02" db="EMBL/GenBank/DDBJ databases">
        <authorList>
            <person name="Nowell W R."/>
        </authorList>
    </citation>
    <scope>NUCLEOTIDE SEQUENCE</scope>
</reference>
<evidence type="ECO:0000313" key="2">
    <source>
        <dbReference type="EMBL" id="CAF0931900.1"/>
    </source>
</evidence>
<feature type="compositionally biased region" description="Basic and acidic residues" evidence="1">
    <location>
        <begin position="63"/>
        <end position="78"/>
    </location>
</feature>
<proteinExistence type="predicted"/>
<protein>
    <submittedName>
        <fullName evidence="2">Uncharacterized protein</fullName>
    </submittedName>
</protein>